<organism evidence="4 5">
    <name type="scientific">Luteimonas cucumeris</name>
    <dbReference type="NCBI Taxonomy" id="985012"/>
    <lineage>
        <taxon>Bacteria</taxon>
        <taxon>Pseudomonadati</taxon>
        <taxon>Pseudomonadota</taxon>
        <taxon>Gammaproteobacteria</taxon>
        <taxon>Lysobacterales</taxon>
        <taxon>Lysobacteraceae</taxon>
        <taxon>Luteimonas</taxon>
    </lineage>
</organism>
<keyword evidence="2" id="KW-0732">Signal</keyword>
<dbReference type="NCBIfam" id="TIGR01643">
    <property type="entry name" value="YD_repeat_2x"/>
    <property type="match status" value="1"/>
</dbReference>
<accession>A0A562L7T4</accession>
<reference evidence="4 5" key="1">
    <citation type="journal article" date="2015" name="Stand. Genomic Sci.">
        <title>Genomic Encyclopedia of Bacterial and Archaeal Type Strains, Phase III: the genomes of soil and plant-associated and newly described type strains.</title>
        <authorList>
            <person name="Whitman W.B."/>
            <person name="Woyke T."/>
            <person name="Klenk H.P."/>
            <person name="Zhou Y."/>
            <person name="Lilburn T.G."/>
            <person name="Beck B.J."/>
            <person name="De Vos P."/>
            <person name="Vandamme P."/>
            <person name="Eisen J.A."/>
            <person name="Garrity G."/>
            <person name="Hugenholtz P."/>
            <person name="Kyrpides N.C."/>
        </authorList>
    </citation>
    <scope>NUCLEOTIDE SEQUENCE [LARGE SCALE GENOMIC DNA]</scope>
    <source>
        <strain evidence="4 5">CGMCC 1.10821</strain>
    </source>
</reference>
<sequence length="1775" mass="190987">MMAFGNKPWLAALAVLLCMSFNPIRAAEVSPESEYARRLKVYQTIQPEGDAPFGEQINLYNGDLSFRQTDIVLEGTGPTISLVRTTTSGLDNDSHSLPYAFGNWSLSIPRIETLANMGYAPPGSETQPTSPGLHWAIDGPDNPSRYSRCSQLKRPWFSNIEIFFTGEGWNGMELVTESGDRQPVIVRSTTNTLQPTMTNSQGSPLVFPGLTLDNWQVGCLATTSNGEEGEAFFVVSPDGTKYWIDHLTGERADSIFRIDEDGVRLRQGRMLARMYVSRVEDRFGNYLTYAYSGDKLTSITASDGRQVTIAWRSDSRVISSITVQPAADQPRTWQYLYANVTATSATLTNVVLPDGTQWGFNLSGMGPGPWFHYDLNKCTTRNLPDTGTNSISTITHPSGLVGKFTTTPIWHSRSYVSSDCRYPQPPEEFEPYEYEPPLYNVHSLIRREIFGPGVAAKVWTYGYSDGNGSTTSDPCAASGTCLATQYVDIRDPNANRTRYTYSNRVGEMESKLLQVDFHEGESTLKRREAYQYAASTFGPYPANPGYALSGGGGIQLSRWTPLKLKTITQQGGVFKWEAKKFDAYANPVGVTRSSNLAAPNSRSDYTDYLYNTNRWVIGPVAKVRDSADGLTPGTTVLQETAYDPTTALPTATYAFGALKQSFTYHPDGSLKTVKDPLHPAYTFNNYKRGIAQRIDFPDTKFISAVVDDFGQLSSVTSPLGHATGYGYDVMGRMTGINLPTGWNDSTIAFVKVTGAEYGIPANHWRRTVSKGTARSITYYDAQWQPILSYDYATNVAGSFVARSYDAFGRETFTSYPTATAPTFGASGWPATLKGTRTTYDALGRPVEVRQDSELGGTPLVTSYAYPDGFQTQVTDPRLAVTTTSYQAFDAPSTDAPVLVQLPEAVTTAIERDKYGKTLSLTRSGPHAGGSSALTRSYVYDSQHRLCRVTEPETGSTVTTYDAAGNVAWSATGMTITGTGCGDTQVPTAARITRTYDPMNRVKTIDYPADTGDIAYSYDAAGNVATAVAYGVSAAQDVVWNYGVRNSLGLPTSEMLHVDGFSYGLQYVYDPQGSLKTLTYPDGRVVDYLPDALGRATQAGGYVGSVQYFPDGDLSSYQYANGITYAAEKNTRSLPSNLTYAKGGLLYSQDLAYDANANLTNVTDLLPMSPSRTKTMTYDSLNRLSTATGLWGVESYAYDALDNFLSITRGGINNRFEYDPANRLVRIANAANNQTLHSYDYDTKGNVTTRDGATLSFDEANRLLAYAGKGGYRYDAWGRRVKRSNGSGVGQSYYTYSQAGQLLFEHDLGANKLTDYVHLGGKLVAKVAADAPVPALQAPERSTTGSYNVSWAAISGVSAYVLEESSNGGAWVEVYSGTALNWDASGKAHGSQYGYRAKACVGSVCGNYSTAVTVAIDLTPVGAPVITVPNNPTPNYTVSWAAVATATTYEIQESGSSGVWVGFYSGGALSKAVTGHAGGVFNYRGRACNTHGCGPWGVTVTTVVNVPPSGVPVLAAPPASNNGSYTINWGAVAGATKYTLEQSANGGAYATVQDTAVLSWSTSGKAAGSYAYRAKACNPAGCGGYSTVKTVVVTYPPTVAPTLTAPASNVTGSYTVSWTGAATATSYTLQRNLNGGTWVSAYSGGALSSAQGLSADGNYNYRVQACNAGGCGPWSATKVTHVEITPAMPATLSVVIYVDDIVRPPLVDWNVNWAASMGATSYDLEITSGTGTGIGYSGPNRSFYMSGRGTRSFRVRACKSTTNCSAWRSPTSIVNQ</sequence>
<proteinExistence type="predicted"/>
<keyword evidence="1" id="KW-0677">Repeat</keyword>
<keyword evidence="5" id="KW-1185">Reference proteome</keyword>
<evidence type="ECO:0000256" key="1">
    <source>
        <dbReference type="ARBA" id="ARBA00022737"/>
    </source>
</evidence>
<feature type="domain" description="Fibronectin type-III" evidence="3">
    <location>
        <begin position="1596"/>
        <end position="1686"/>
    </location>
</feature>
<dbReference type="InterPro" id="IPR006530">
    <property type="entry name" value="YD"/>
</dbReference>
<feature type="chain" id="PRO_5022020006" evidence="2">
    <location>
        <begin position="27"/>
        <end position="1775"/>
    </location>
</feature>
<evidence type="ECO:0000259" key="3">
    <source>
        <dbReference type="PROSITE" id="PS50853"/>
    </source>
</evidence>
<dbReference type="EMBL" id="VLKN01000003">
    <property type="protein sequence ID" value="TWI03645.1"/>
    <property type="molecule type" value="Genomic_DNA"/>
</dbReference>
<evidence type="ECO:0000256" key="2">
    <source>
        <dbReference type="SAM" id="SignalP"/>
    </source>
</evidence>
<dbReference type="Proteomes" id="UP000315167">
    <property type="component" value="Unassembled WGS sequence"/>
</dbReference>
<evidence type="ECO:0000313" key="5">
    <source>
        <dbReference type="Proteomes" id="UP000315167"/>
    </source>
</evidence>
<dbReference type="Gene3D" id="2.60.40.10">
    <property type="entry name" value="Immunoglobulins"/>
    <property type="match status" value="4"/>
</dbReference>
<dbReference type="PANTHER" id="PTHR47135:SF1">
    <property type="entry name" value="FIBRONECTIN TYPE III DOMAIN-CONTAINING PROTEIN 7"/>
    <property type="match status" value="1"/>
</dbReference>
<comment type="caution">
    <text evidence="4">The sequence shown here is derived from an EMBL/GenBank/DDBJ whole genome shotgun (WGS) entry which is preliminary data.</text>
</comment>
<feature type="signal peptide" evidence="2">
    <location>
        <begin position="1"/>
        <end position="26"/>
    </location>
</feature>
<dbReference type="InterPro" id="IPR056823">
    <property type="entry name" value="TEN-like_YD-shell"/>
</dbReference>
<dbReference type="InterPro" id="IPR036116">
    <property type="entry name" value="FN3_sf"/>
</dbReference>
<gene>
    <name evidence="4" type="ORF">IP90_01459</name>
</gene>
<dbReference type="PROSITE" id="PS50853">
    <property type="entry name" value="FN3"/>
    <property type="match status" value="1"/>
</dbReference>
<protein>
    <submittedName>
        <fullName evidence="4">YD repeat-containing protein</fullName>
    </submittedName>
</protein>
<dbReference type="SMART" id="SM00060">
    <property type="entry name" value="FN3"/>
    <property type="match status" value="3"/>
</dbReference>
<dbReference type="SUPFAM" id="SSF49265">
    <property type="entry name" value="Fibronectin type III"/>
    <property type="match status" value="2"/>
</dbReference>
<dbReference type="InterPro" id="IPR013783">
    <property type="entry name" value="Ig-like_fold"/>
</dbReference>
<dbReference type="CDD" id="cd00063">
    <property type="entry name" value="FN3"/>
    <property type="match status" value="1"/>
</dbReference>
<evidence type="ECO:0000313" key="4">
    <source>
        <dbReference type="EMBL" id="TWI03645.1"/>
    </source>
</evidence>
<dbReference type="Pfam" id="PF25023">
    <property type="entry name" value="TEN_YD-shell"/>
    <property type="match status" value="1"/>
</dbReference>
<name>A0A562L7T4_9GAMM</name>
<dbReference type="InterPro" id="IPR003961">
    <property type="entry name" value="FN3_dom"/>
</dbReference>
<dbReference type="InterPro" id="IPR031325">
    <property type="entry name" value="RHS_repeat"/>
</dbReference>
<dbReference type="Pfam" id="PF05593">
    <property type="entry name" value="RHS_repeat"/>
    <property type="match status" value="1"/>
</dbReference>
<dbReference type="Gene3D" id="2.180.10.10">
    <property type="entry name" value="RHS repeat-associated core"/>
    <property type="match status" value="2"/>
</dbReference>
<dbReference type="PANTHER" id="PTHR47135">
    <property type="entry name" value="FIBRONECTIN TYPE III DOMAIN-CONTAINING PROTEIN 7"/>
    <property type="match status" value="1"/>
</dbReference>